<feature type="domain" description="Polypeptide-transport-associated ShlB-type" evidence="6">
    <location>
        <begin position="36"/>
        <end position="111"/>
    </location>
</feature>
<evidence type="ECO:0000256" key="1">
    <source>
        <dbReference type="ARBA" id="ARBA00022452"/>
    </source>
</evidence>
<reference evidence="8" key="1">
    <citation type="submission" date="2019-03" db="EMBL/GenBank/DDBJ databases">
        <title>Aquabacterium pictum sp.nov., the first bacteriochlorophyll a-containing freshwater bacterium in the genus Aquabacterium of the class Betaproteobacteria.</title>
        <authorList>
            <person name="Hirose S."/>
            <person name="Tank M."/>
            <person name="Hara E."/>
            <person name="Tamaki H."/>
            <person name="Takaichi S."/>
            <person name="Haruta S."/>
            <person name="Hanada S."/>
        </authorList>
    </citation>
    <scope>NUCLEOTIDE SEQUENCE [LARGE SCALE GENOMIC DNA]</scope>
    <source>
        <strain evidence="8">W35</strain>
    </source>
</reference>
<keyword evidence="3" id="KW-0998">Cell outer membrane</keyword>
<evidence type="ECO:0000313" key="7">
    <source>
        <dbReference type="EMBL" id="GCL62913.1"/>
    </source>
</evidence>
<keyword evidence="8" id="KW-1185">Reference proteome</keyword>
<dbReference type="InterPro" id="IPR013686">
    <property type="entry name" value="Polypept-transport_assoc_ShlB"/>
</dbReference>
<dbReference type="GO" id="GO:0046819">
    <property type="term" value="P:protein secretion by the type V secretion system"/>
    <property type="evidence" value="ECO:0007669"/>
    <property type="project" value="TreeGrafter"/>
</dbReference>
<dbReference type="InterPro" id="IPR005565">
    <property type="entry name" value="Hemolysn_activator_HlyB_C"/>
</dbReference>
<dbReference type="Gene3D" id="3.10.20.310">
    <property type="entry name" value="membrane protein fhac"/>
    <property type="match status" value="1"/>
</dbReference>
<evidence type="ECO:0000259" key="6">
    <source>
        <dbReference type="Pfam" id="PF08479"/>
    </source>
</evidence>
<dbReference type="AlphaFoldDB" id="A0A480ANE1"/>
<name>A0A480ANE1_9BURK</name>
<evidence type="ECO:0000313" key="8">
    <source>
        <dbReference type="Proteomes" id="UP000301751"/>
    </source>
</evidence>
<dbReference type="OrthoDB" id="5664954at2"/>
<feature type="signal peptide" evidence="4">
    <location>
        <begin position="1"/>
        <end position="21"/>
    </location>
</feature>
<dbReference type="GO" id="GO:0008320">
    <property type="term" value="F:protein transmembrane transporter activity"/>
    <property type="evidence" value="ECO:0007669"/>
    <property type="project" value="TreeGrafter"/>
</dbReference>
<dbReference type="PANTHER" id="PTHR34597">
    <property type="entry name" value="SLR1661 PROTEIN"/>
    <property type="match status" value="1"/>
</dbReference>
<keyword evidence="1" id="KW-0472">Membrane</keyword>
<evidence type="ECO:0000256" key="3">
    <source>
        <dbReference type="ARBA" id="ARBA00023237"/>
    </source>
</evidence>
<dbReference type="Proteomes" id="UP000301751">
    <property type="component" value="Unassembled WGS sequence"/>
</dbReference>
<dbReference type="GO" id="GO:0098046">
    <property type="term" value="C:type V protein secretion system complex"/>
    <property type="evidence" value="ECO:0007669"/>
    <property type="project" value="TreeGrafter"/>
</dbReference>
<dbReference type="EMBL" id="BJCL01000004">
    <property type="protein sequence ID" value="GCL62913.1"/>
    <property type="molecule type" value="Genomic_DNA"/>
</dbReference>
<accession>A0A480ANE1</accession>
<feature type="domain" description="Haemolysin activator HlyB C-terminal" evidence="5">
    <location>
        <begin position="179"/>
        <end position="497"/>
    </location>
</feature>
<sequence length="534" mass="56305">MRRTACLVALLFAVLAPAAPAADAPARPATSAEPAFDVLEFEVHGNTVLPVLAIEQAVSPHLGQQRGMAAVEAARAALDKAYQQAGFLSVVVDIPEQRVDQGVVVLRVVEGSVAQLRVTGARHFSQGWIRDKVPALAPGSVPDFNAVQTQLAALNRSAERRVQPLLSAGAVPGTLNAELRVEDSLPLAASLTLHNRHAANTVPWRLAASLRYDNLFQREHSLSLTAITAPEAPRQTRVLVLNYAVPTDDGGRWTVQLVDSDSLTEPLGSSVIGQGSTLGVKRSWPLPGAGDFSHGLTLGLDLKRVQQRIVAGSDVLASPLRYLPLSAAWSGVLAGADHSTQFDLTLTLANRAVLRRTVRCAGQAEDQFACAQRDADGSFMTLRADLRHDRALGAGGWRLAGRLALQQATGALVSGEQFALGGADTVRGHLESATAGDQAWLASLTLRTPNQAPRLGLATNAELVFSAFADAGGTTLLAPAIGQAGHRQLAGAGLGMAVRLGGQLDGNLDLAWPLHRSGNSLGDPRLHAQLQWKF</sequence>
<evidence type="ECO:0008006" key="9">
    <source>
        <dbReference type="Google" id="ProtNLM"/>
    </source>
</evidence>
<evidence type="ECO:0000256" key="4">
    <source>
        <dbReference type="SAM" id="SignalP"/>
    </source>
</evidence>
<dbReference type="Pfam" id="PF03865">
    <property type="entry name" value="ShlB"/>
    <property type="match status" value="1"/>
</dbReference>
<dbReference type="Pfam" id="PF08479">
    <property type="entry name" value="POTRA_2"/>
    <property type="match status" value="1"/>
</dbReference>
<dbReference type="InterPro" id="IPR051544">
    <property type="entry name" value="TPS_OM_transporter"/>
</dbReference>
<comment type="caution">
    <text evidence="7">The sequence shown here is derived from an EMBL/GenBank/DDBJ whole genome shotgun (WGS) entry which is preliminary data.</text>
</comment>
<keyword evidence="4" id="KW-0732">Signal</keyword>
<organism evidence="7 8">
    <name type="scientific">Pseudaquabacterium pictum</name>
    <dbReference type="NCBI Taxonomy" id="2315236"/>
    <lineage>
        <taxon>Bacteria</taxon>
        <taxon>Pseudomonadati</taxon>
        <taxon>Pseudomonadota</taxon>
        <taxon>Betaproteobacteria</taxon>
        <taxon>Burkholderiales</taxon>
        <taxon>Sphaerotilaceae</taxon>
        <taxon>Pseudaquabacterium</taxon>
    </lineage>
</organism>
<dbReference type="PANTHER" id="PTHR34597:SF6">
    <property type="entry name" value="BLR6126 PROTEIN"/>
    <property type="match status" value="1"/>
</dbReference>
<evidence type="ECO:0000259" key="5">
    <source>
        <dbReference type="Pfam" id="PF03865"/>
    </source>
</evidence>
<keyword evidence="1" id="KW-1134">Transmembrane beta strand</keyword>
<feature type="chain" id="PRO_5019751449" description="Hemolysin activation/secretion protein" evidence="4">
    <location>
        <begin position="22"/>
        <end position="534"/>
    </location>
</feature>
<evidence type="ECO:0000256" key="2">
    <source>
        <dbReference type="ARBA" id="ARBA00022692"/>
    </source>
</evidence>
<protein>
    <recommendedName>
        <fullName evidence="9">Hemolysin activation/secretion protein</fullName>
    </recommendedName>
</protein>
<gene>
    <name evidence="7" type="ORF">AQPW35_19940</name>
</gene>
<keyword evidence="2" id="KW-0812">Transmembrane</keyword>
<dbReference type="Gene3D" id="2.40.160.50">
    <property type="entry name" value="membrane protein fhac: a member of the omp85/tpsb transporter family"/>
    <property type="match status" value="1"/>
</dbReference>
<proteinExistence type="predicted"/>
<dbReference type="RefSeq" id="WP_137732669.1">
    <property type="nucleotide sequence ID" value="NZ_BJCL01000004.1"/>
</dbReference>